<dbReference type="Gene3D" id="3.40.50.2000">
    <property type="entry name" value="Glycogen Phosphorylase B"/>
    <property type="match status" value="2"/>
</dbReference>
<dbReference type="SUPFAM" id="SSF53756">
    <property type="entry name" value="UDP-Glycosyltransferase/glycogen phosphorylase"/>
    <property type="match status" value="1"/>
</dbReference>
<organism evidence="3 4">
    <name type="scientific">Epilithonimonas hungarica</name>
    <dbReference type="NCBI Taxonomy" id="454006"/>
    <lineage>
        <taxon>Bacteria</taxon>
        <taxon>Pseudomonadati</taxon>
        <taxon>Bacteroidota</taxon>
        <taxon>Flavobacteriia</taxon>
        <taxon>Flavobacteriales</taxon>
        <taxon>Weeksellaceae</taxon>
        <taxon>Chryseobacterium group</taxon>
        <taxon>Epilithonimonas</taxon>
    </lineage>
</organism>
<keyword evidence="4" id="KW-1185">Reference proteome</keyword>
<name>A0A1G7GIA6_9FLAO</name>
<keyword evidence="3" id="KW-0808">Transferase</keyword>
<sequence>MKVLHIINSLGTGGAEKLLLDTIPIYRKRGIEMDVLLLWNNDHQFTKQLVEMNICKIFIINNSSNVRDIYNPINIFKISKIMRQYPIVHVHLFPAQYFAVIANRLNNSSSKLIFTEHNTSNTRISNKFLKPIDKFFYRDYKKLVCISEEIRQIYGKYLKTNDTELIVISNGIDVEKYNKANALKRSYIHFELQMDDKLIIQVSAFRPQKDQDTLIKCMVLLPGNYKLLLVGDGERKMILMKLVNELGLEKRVFFLGQRMDVPQLLKSADVVVLSSYYEGLSLASVEGMASGKPFIASDVPGLQDIVKEAGILFTRGNEEELAVIIKRLIEDPAYAELTAKKGYNRAMKYDISTLINKHIDMYAQLI</sequence>
<proteinExistence type="predicted"/>
<evidence type="ECO:0000313" key="3">
    <source>
        <dbReference type="EMBL" id="SDE87749.1"/>
    </source>
</evidence>
<dbReference type="PANTHER" id="PTHR12526">
    <property type="entry name" value="GLYCOSYLTRANSFERASE"/>
    <property type="match status" value="1"/>
</dbReference>
<dbReference type="STRING" id="454006.SAMN05421825_0475"/>
<dbReference type="Proteomes" id="UP000199203">
    <property type="component" value="Unassembled WGS sequence"/>
</dbReference>
<evidence type="ECO:0000259" key="1">
    <source>
        <dbReference type="Pfam" id="PF00534"/>
    </source>
</evidence>
<gene>
    <name evidence="3" type="ORF">SAMN05421825_0475</name>
</gene>
<feature type="domain" description="Glycosyl transferase family 1" evidence="1">
    <location>
        <begin position="192"/>
        <end position="344"/>
    </location>
</feature>
<dbReference type="OrthoDB" id="7560678at2"/>
<dbReference type="RefSeq" id="WP_089871036.1">
    <property type="nucleotide sequence ID" value="NZ_FNBH01000001.1"/>
</dbReference>
<feature type="domain" description="Glycosyltransferase subfamily 4-like N-terminal" evidence="2">
    <location>
        <begin position="13"/>
        <end position="176"/>
    </location>
</feature>
<accession>A0A1G7GIA6</accession>
<dbReference type="InterPro" id="IPR028098">
    <property type="entry name" value="Glyco_trans_4-like_N"/>
</dbReference>
<dbReference type="Pfam" id="PF13439">
    <property type="entry name" value="Glyco_transf_4"/>
    <property type="match status" value="1"/>
</dbReference>
<dbReference type="EMBL" id="FNBH01000001">
    <property type="protein sequence ID" value="SDE87749.1"/>
    <property type="molecule type" value="Genomic_DNA"/>
</dbReference>
<dbReference type="GO" id="GO:0016757">
    <property type="term" value="F:glycosyltransferase activity"/>
    <property type="evidence" value="ECO:0007669"/>
    <property type="project" value="InterPro"/>
</dbReference>
<protein>
    <submittedName>
        <fullName evidence="3">Glycosyltransferase involved in cell wall bisynthesis</fullName>
    </submittedName>
</protein>
<dbReference type="Pfam" id="PF00534">
    <property type="entry name" value="Glycos_transf_1"/>
    <property type="match status" value="1"/>
</dbReference>
<reference evidence="4" key="1">
    <citation type="submission" date="2016-10" db="EMBL/GenBank/DDBJ databases">
        <authorList>
            <person name="Varghese N."/>
            <person name="Submissions S."/>
        </authorList>
    </citation>
    <scope>NUCLEOTIDE SEQUENCE [LARGE SCALE GENOMIC DNA]</scope>
    <source>
        <strain evidence="4">DSM 19684</strain>
    </source>
</reference>
<dbReference type="InterPro" id="IPR001296">
    <property type="entry name" value="Glyco_trans_1"/>
</dbReference>
<evidence type="ECO:0000259" key="2">
    <source>
        <dbReference type="Pfam" id="PF13439"/>
    </source>
</evidence>
<evidence type="ECO:0000313" key="4">
    <source>
        <dbReference type="Proteomes" id="UP000199203"/>
    </source>
</evidence>
<dbReference type="AlphaFoldDB" id="A0A1G7GIA6"/>